<evidence type="ECO:0000259" key="2">
    <source>
        <dbReference type="Pfam" id="PF01433"/>
    </source>
</evidence>
<gene>
    <name evidence="3" type="ORF">EL26_10395</name>
</gene>
<reference evidence="3 4" key="1">
    <citation type="journal article" date="2013" name="Int. J. Syst. Evol. Microbiol.">
        <title>Tumebacillus flagellatus sp. nov., an alpha-amylase/pullulanase-producing bacterium isolated from cassava wastewater.</title>
        <authorList>
            <person name="Wang Q."/>
            <person name="Xie N."/>
            <person name="Qin Y."/>
            <person name="Shen N."/>
            <person name="Zhu J."/>
            <person name="Mi H."/>
            <person name="Huang R."/>
        </authorList>
    </citation>
    <scope>NUCLEOTIDE SEQUENCE [LARGE SCALE GENOMIC DNA]</scope>
    <source>
        <strain evidence="3 4">GST4</strain>
    </source>
</reference>
<dbReference type="PANTHER" id="PTHR45726:SF3">
    <property type="entry name" value="LEUKOTRIENE A-4 HYDROLASE"/>
    <property type="match status" value="1"/>
</dbReference>
<dbReference type="EMBL" id="JMIR01000012">
    <property type="protein sequence ID" value="KEO83377.1"/>
    <property type="molecule type" value="Genomic_DNA"/>
</dbReference>
<dbReference type="InterPro" id="IPR014782">
    <property type="entry name" value="Peptidase_M1_dom"/>
</dbReference>
<evidence type="ECO:0000313" key="4">
    <source>
        <dbReference type="Proteomes" id="UP000027931"/>
    </source>
</evidence>
<dbReference type="Gene3D" id="1.10.390.10">
    <property type="entry name" value="Neutral Protease Domain 2"/>
    <property type="match status" value="1"/>
</dbReference>
<dbReference type="Proteomes" id="UP000027931">
    <property type="component" value="Unassembled WGS sequence"/>
</dbReference>
<dbReference type="AlphaFoldDB" id="A0A074MBU6"/>
<dbReference type="GO" id="GO:0008237">
    <property type="term" value="F:metallopeptidase activity"/>
    <property type="evidence" value="ECO:0007669"/>
    <property type="project" value="InterPro"/>
</dbReference>
<keyword evidence="4" id="KW-1185">Reference proteome</keyword>
<dbReference type="eggNOG" id="COG0308">
    <property type="taxonomic scope" value="Bacteria"/>
</dbReference>
<evidence type="ECO:0000313" key="3">
    <source>
        <dbReference type="EMBL" id="KEO83377.1"/>
    </source>
</evidence>
<dbReference type="InterPro" id="IPR027268">
    <property type="entry name" value="Peptidase_M4/M1_CTD_sf"/>
</dbReference>
<sequence>MRRKRLGLWLYSMMLTLLSTLVILGIVLRPPEGWTPVLKETYHRWFGEKPLQVQPLTAPTPHESSYAIKAYWDEGKRLITAEETVTLPQLQLDGIPFYLYTPAGALQIRDVKLNGQAVKFDVNDSQLTVQAAPASGPQTVTLTFDVTVPESAKRFGIYKGVATMCYWYPVLAVERDGKWMPRPDSLGFGDPFLMDLGNYRIEWNAPAGYKWYGSGQKLSETAADGGRVVSVWQAEKVRNFALVGGRGFQEAAFETGYGTHVVVATVDPAKLAQTVELARSAVSTYSQDVGIDPNPVLTVLELPSGTIYAHELPNLALFSEDLWGYDDPQHWIAHEIGHVWFYNTVGNYEAETPWLDEGLADYLALIEMETRQGEGAYQNWIAEYWQRFKAGDTYSPYKPGTSAGVLNGQTAVPYGSYATSQAHYYYSYLRPILMYHDLRSQMGDEKFFKFLKQYYIKNAQKTATRADLEQALDDIDPAMVARMKLWLDTPNEQLISQVKAAFGG</sequence>
<dbReference type="STRING" id="1157490.EL26_10395"/>
<comment type="caution">
    <text evidence="3">The sequence shown here is derived from an EMBL/GenBank/DDBJ whole genome shotgun (WGS) entry which is preliminary data.</text>
</comment>
<feature type="transmembrane region" description="Helical" evidence="1">
    <location>
        <begin position="7"/>
        <end position="28"/>
    </location>
</feature>
<dbReference type="GO" id="GO:0008270">
    <property type="term" value="F:zinc ion binding"/>
    <property type="evidence" value="ECO:0007669"/>
    <property type="project" value="InterPro"/>
</dbReference>
<name>A0A074MBU6_9BACL</name>
<keyword evidence="1" id="KW-0812">Transmembrane</keyword>
<dbReference type="Pfam" id="PF01433">
    <property type="entry name" value="Peptidase_M1"/>
    <property type="match status" value="1"/>
</dbReference>
<dbReference type="PANTHER" id="PTHR45726">
    <property type="entry name" value="LEUKOTRIENE A-4 HYDROLASE"/>
    <property type="match status" value="1"/>
</dbReference>
<proteinExistence type="predicted"/>
<dbReference type="InterPro" id="IPR034015">
    <property type="entry name" value="M1_LTA4H"/>
</dbReference>
<dbReference type="RefSeq" id="WP_038087551.1">
    <property type="nucleotide sequence ID" value="NZ_JMIR01000012.1"/>
</dbReference>
<evidence type="ECO:0000256" key="1">
    <source>
        <dbReference type="SAM" id="Phobius"/>
    </source>
</evidence>
<organism evidence="3 4">
    <name type="scientific">Tumebacillus flagellatus</name>
    <dbReference type="NCBI Taxonomy" id="1157490"/>
    <lineage>
        <taxon>Bacteria</taxon>
        <taxon>Bacillati</taxon>
        <taxon>Bacillota</taxon>
        <taxon>Bacilli</taxon>
        <taxon>Bacillales</taxon>
        <taxon>Alicyclobacillaceae</taxon>
        <taxon>Tumebacillus</taxon>
    </lineage>
</organism>
<accession>A0A074MBU6</accession>
<protein>
    <recommendedName>
        <fullName evidence="2">Peptidase M1 membrane alanine aminopeptidase domain-containing protein</fullName>
    </recommendedName>
</protein>
<keyword evidence="1" id="KW-1133">Transmembrane helix</keyword>
<dbReference type="OrthoDB" id="9814383at2"/>
<keyword evidence="1" id="KW-0472">Membrane</keyword>
<feature type="domain" description="Peptidase M1 membrane alanine aminopeptidase" evidence="2">
    <location>
        <begin position="330"/>
        <end position="475"/>
    </location>
</feature>
<dbReference type="SUPFAM" id="SSF55486">
    <property type="entry name" value="Metalloproteases ('zincins'), catalytic domain"/>
    <property type="match status" value="1"/>
</dbReference>